<feature type="binding site" evidence="3">
    <location>
        <position position="169"/>
    </location>
    <ligand>
        <name>Zn(2+)</name>
        <dbReference type="ChEBI" id="CHEBI:29105"/>
    </ligand>
</feature>
<dbReference type="GO" id="GO:0070403">
    <property type="term" value="F:NAD+ binding"/>
    <property type="evidence" value="ECO:0007669"/>
    <property type="project" value="InterPro"/>
</dbReference>
<keyword evidence="2" id="KW-0520">NAD</keyword>
<dbReference type="InterPro" id="IPR029035">
    <property type="entry name" value="DHS-like_NAD/FAD-binding_dom"/>
</dbReference>
<proteinExistence type="predicted"/>
<dbReference type="PANTHER" id="PTHR11085:SF10">
    <property type="entry name" value="NAD-DEPENDENT PROTEIN DEACYLASE SIRTUIN-5, MITOCHONDRIAL-RELATED"/>
    <property type="match status" value="1"/>
</dbReference>
<dbReference type="Gene3D" id="3.30.1600.10">
    <property type="entry name" value="SIR2/SIRT2 'Small Domain"/>
    <property type="match status" value="1"/>
</dbReference>
<dbReference type="SUPFAM" id="SSF52467">
    <property type="entry name" value="DHS-like NAD/FAD-binding domain"/>
    <property type="match status" value="1"/>
</dbReference>
<feature type="domain" description="Deacetylase sirtuin-type" evidence="4">
    <location>
        <begin position="5"/>
        <end position="268"/>
    </location>
</feature>
<evidence type="ECO:0000256" key="2">
    <source>
        <dbReference type="ARBA" id="ARBA00023027"/>
    </source>
</evidence>
<sequence>MTSGAPDAWDGIAAAAGALAASSHAIALTGAGLSVESGIPSFRGPDGLWTRYGQPSNLSYREFVADPQGWWEQRLHDEVTAGNPTYDLKDAADNADPNPGHLALVQLEQAGVLKATITQNVDDLHGRAGSRALLEIHGNRNFMRCVGCGQRWPRSGYVITDVPPVCDACGGVVKLDTVMFGEPIPSATLEACFAEVQRCDAMLLVGTSGTVNPAAQFPLLARDLGAKIIEVNPGPTQLTDAADIAINGPAGVVLPGIVELVQQRLGRKGEDEG</sequence>
<feature type="active site" description="Proton acceptor" evidence="3">
    <location>
        <position position="137"/>
    </location>
</feature>
<dbReference type="CDD" id="cd01407">
    <property type="entry name" value="SIR2-fam"/>
    <property type="match status" value="1"/>
</dbReference>
<keyword evidence="3" id="KW-0479">Metal-binding</keyword>
<dbReference type="EMBL" id="CASHTH010000421">
    <property type="protein sequence ID" value="CAI8000937.1"/>
    <property type="molecule type" value="Genomic_DNA"/>
</dbReference>
<dbReference type="GO" id="GO:0046872">
    <property type="term" value="F:metal ion binding"/>
    <property type="evidence" value="ECO:0007669"/>
    <property type="project" value="UniProtKB-KW"/>
</dbReference>
<evidence type="ECO:0000313" key="6">
    <source>
        <dbReference type="Proteomes" id="UP001174909"/>
    </source>
</evidence>
<dbReference type="PANTHER" id="PTHR11085">
    <property type="entry name" value="NAD-DEPENDENT PROTEIN DEACYLASE SIRTUIN-5, MITOCHONDRIAL-RELATED"/>
    <property type="match status" value="1"/>
</dbReference>
<name>A0AA35R254_GEOBA</name>
<dbReference type="InterPro" id="IPR026590">
    <property type="entry name" value="Ssirtuin_cat_dom"/>
</dbReference>
<keyword evidence="1" id="KW-0808">Transferase</keyword>
<evidence type="ECO:0000259" key="4">
    <source>
        <dbReference type="PROSITE" id="PS50305"/>
    </source>
</evidence>
<feature type="binding site" evidence="3">
    <location>
        <position position="145"/>
    </location>
    <ligand>
        <name>Zn(2+)</name>
        <dbReference type="ChEBI" id="CHEBI:29105"/>
    </ligand>
</feature>
<dbReference type="InterPro" id="IPR050134">
    <property type="entry name" value="NAD-dep_sirtuin_deacylases"/>
</dbReference>
<reference evidence="5" key="1">
    <citation type="submission" date="2023-03" db="EMBL/GenBank/DDBJ databases">
        <authorList>
            <person name="Steffen K."/>
            <person name="Cardenas P."/>
        </authorList>
    </citation>
    <scope>NUCLEOTIDE SEQUENCE</scope>
</reference>
<organism evidence="5 6">
    <name type="scientific">Geodia barretti</name>
    <name type="common">Barrett's horny sponge</name>
    <dbReference type="NCBI Taxonomy" id="519541"/>
    <lineage>
        <taxon>Eukaryota</taxon>
        <taxon>Metazoa</taxon>
        <taxon>Porifera</taxon>
        <taxon>Demospongiae</taxon>
        <taxon>Heteroscleromorpha</taxon>
        <taxon>Tetractinellida</taxon>
        <taxon>Astrophorina</taxon>
        <taxon>Geodiidae</taxon>
        <taxon>Geodia</taxon>
    </lineage>
</organism>
<feature type="binding site" evidence="3">
    <location>
        <position position="166"/>
    </location>
    <ligand>
        <name>Zn(2+)</name>
        <dbReference type="ChEBI" id="CHEBI:29105"/>
    </ligand>
</feature>
<keyword evidence="3" id="KW-0862">Zinc</keyword>
<protein>
    <submittedName>
        <fullName evidence="5">NAD-dependent protein deacylase 2</fullName>
    </submittedName>
</protein>
<dbReference type="GO" id="GO:0017136">
    <property type="term" value="F:histone deacetylase activity, NAD-dependent"/>
    <property type="evidence" value="ECO:0007669"/>
    <property type="project" value="TreeGrafter"/>
</dbReference>
<dbReference type="InterPro" id="IPR003000">
    <property type="entry name" value="Sirtuin"/>
</dbReference>
<dbReference type="InterPro" id="IPR026591">
    <property type="entry name" value="Sirtuin_cat_small_dom_sf"/>
</dbReference>
<comment type="caution">
    <text evidence="5">The sequence shown here is derived from an EMBL/GenBank/DDBJ whole genome shotgun (WGS) entry which is preliminary data.</text>
</comment>
<accession>A0AA35R254</accession>
<keyword evidence="6" id="KW-1185">Reference proteome</keyword>
<feature type="binding site" evidence="3">
    <location>
        <position position="148"/>
    </location>
    <ligand>
        <name>Zn(2+)</name>
        <dbReference type="ChEBI" id="CHEBI:29105"/>
    </ligand>
</feature>
<dbReference type="AlphaFoldDB" id="A0AA35R254"/>
<evidence type="ECO:0000256" key="1">
    <source>
        <dbReference type="ARBA" id="ARBA00022679"/>
    </source>
</evidence>
<dbReference type="Gene3D" id="3.40.50.1220">
    <property type="entry name" value="TPP-binding domain"/>
    <property type="match status" value="1"/>
</dbReference>
<dbReference type="Pfam" id="PF02146">
    <property type="entry name" value="SIR2"/>
    <property type="match status" value="1"/>
</dbReference>
<dbReference type="Proteomes" id="UP001174909">
    <property type="component" value="Unassembled WGS sequence"/>
</dbReference>
<evidence type="ECO:0000256" key="3">
    <source>
        <dbReference type="PROSITE-ProRule" id="PRU00236"/>
    </source>
</evidence>
<gene>
    <name evidence="5" type="ORF">GBAR_LOCUS3063</name>
</gene>
<dbReference type="PROSITE" id="PS50305">
    <property type="entry name" value="SIRTUIN"/>
    <property type="match status" value="1"/>
</dbReference>
<evidence type="ECO:0000313" key="5">
    <source>
        <dbReference type="EMBL" id="CAI8000937.1"/>
    </source>
</evidence>